<protein>
    <submittedName>
        <fullName evidence="2">Uncharacterized protein</fullName>
    </submittedName>
</protein>
<dbReference type="AlphaFoldDB" id="A0A4U5MCK2"/>
<feature type="transmembrane region" description="Helical" evidence="1">
    <location>
        <begin position="14"/>
        <end position="35"/>
    </location>
</feature>
<keyword evidence="3" id="KW-1185">Reference proteome</keyword>
<keyword evidence="1" id="KW-1133">Transmembrane helix</keyword>
<dbReference type="Proteomes" id="UP000298663">
    <property type="component" value="Unassembled WGS sequence"/>
</dbReference>
<sequence>MEWKRGAASHLAKYTRLFTVLASIAGFGHTFYCLWHMAGWDIGSRIAKDHLSFAIPWQWSSSSSSCLSPSASSAADRISCGHSSSRTPLRLLLGAVWSVESDPNMTRALKTFFLLLVAPFRWMLRITWKWPEGSIVARMDHMLSNVLPDEFFSAVSHLIFLAVVLLVVLHGQETIAAAISLRQELNRTRAKRMHTPRRVMAIPMKSKMFTPPYPTLRMDHAAHMV</sequence>
<evidence type="ECO:0000313" key="3">
    <source>
        <dbReference type="Proteomes" id="UP000298663"/>
    </source>
</evidence>
<proteinExistence type="predicted"/>
<keyword evidence="1" id="KW-0472">Membrane</keyword>
<organism evidence="2 3">
    <name type="scientific">Steinernema carpocapsae</name>
    <name type="common">Entomopathogenic nematode</name>
    <dbReference type="NCBI Taxonomy" id="34508"/>
    <lineage>
        <taxon>Eukaryota</taxon>
        <taxon>Metazoa</taxon>
        <taxon>Ecdysozoa</taxon>
        <taxon>Nematoda</taxon>
        <taxon>Chromadorea</taxon>
        <taxon>Rhabditida</taxon>
        <taxon>Tylenchina</taxon>
        <taxon>Panagrolaimomorpha</taxon>
        <taxon>Strongyloidoidea</taxon>
        <taxon>Steinernematidae</taxon>
        <taxon>Steinernema</taxon>
    </lineage>
</organism>
<reference evidence="2 3" key="1">
    <citation type="journal article" date="2015" name="Genome Biol.">
        <title>Comparative genomics of Steinernema reveals deeply conserved gene regulatory networks.</title>
        <authorList>
            <person name="Dillman A.R."/>
            <person name="Macchietto M."/>
            <person name="Porter C.F."/>
            <person name="Rogers A."/>
            <person name="Williams B."/>
            <person name="Antoshechkin I."/>
            <person name="Lee M.M."/>
            <person name="Goodwin Z."/>
            <person name="Lu X."/>
            <person name="Lewis E.E."/>
            <person name="Goodrich-Blair H."/>
            <person name="Stock S.P."/>
            <person name="Adams B.J."/>
            <person name="Sternberg P.W."/>
            <person name="Mortazavi A."/>
        </authorList>
    </citation>
    <scope>NUCLEOTIDE SEQUENCE [LARGE SCALE GENOMIC DNA]</scope>
    <source>
        <strain evidence="2 3">ALL</strain>
    </source>
</reference>
<name>A0A4U5MCK2_STECR</name>
<evidence type="ECO:0000313" key="2">
    <source>
        <dbReference type="EMBL" id="TKR66840.1"/>
    </source>
</evidence>
<keyword evidence="1" id="KW-0812">Transmembrane</keyword>
<evidence type="ECO:0000256" key="1">
    <source>
        <dbReference type="SAM" id="Phobius"/>
    </source>
</evidence>
<gene>
    <name evidence="2" type="ORF">L596_023074</name>
</gene>
<dbReference type="EMBL" id="AZBU02000008">
    <property type="protein sequence ID" value="TKR66840.1"/>
    <property type="molecule type" value="Genomic_DNA"/>
</dbReference>
<comment type="caution">
    <text evidence="2">The sequence shown here is derived from an EMBL/GenBank/DDBJ whole genome shotgun (WGS) entry which is preliminary data.</text>
</comment>
<reference evidence="2 3" key="2">
    <citation type="journal article" date="2019" name="G3 (Bethesda)">
        <title>Hybrid Assembly of the Genome of the Entomopathogenic Nematode Steinernema carpocapsae Identifies the X-Chromosome.</title>
        <authorList>
            <person name="Serra L."/>
            <person name="Macchietto M."/>
            <person name="Macias-Munoz A."/>
            <person name="McGill C.J."/>
            <person name="Rodriguez I.M."/>
            <person name="Rodriguez B."/>
            <person name="Murad R."/>
            <person name="Mortazavi A."/>
        </authorList>
    </citation>
    <scope>NUCLEOTIDE SEQUENCE [LARGE SCALE GENOMIC DNA]</scope>
    <source>
        <strain evidence="2 3">ALL</strain>
    </source>
</reference>
<accession>A0A4U5MCK2</accession>